<protein>
    <submittedName>
        <fullName evidence="9">ABC transporter permease</fullName>
    </submittedName>
</protein>
<keyword evidence="2 7" id="KW-0813">Transport</keyword>
<dbReference type="InterPro" id="IPR000515">
    <property type="entry name" value="MetI-like"/>
</dbReference>
<evidence type="ECO:0000256" key="4">
    <source>
        <dbReference type="ARBA" id="ARBA00022692"/>
    </source>
</evidence>
<evidence type="ECO:0000313" key="9">
    <source>
        <dbReference type="EMBL" id="KGM33933.1"/>
    </source>
</evidence>
<evidence type="ECO:0000256" key="2">
    <source>
        <dbReference type="ARBA" id="ARBA00022448"/>
    </source>
</evidence>
<proteinExistence type="inferred from homology"/>
<dbReference type="CDD" id="cd06261">
    <property type="entry name" value="TM_PBP2"/>
    <property type="match status" value="1"/>
</dbReference>
<evidence type="ECO:0000256" key="1">
    <source>
        <dbReference type="ARBA" id="ARBA00004651"/>
    </source>
</evidence>
<evidence type="ECO:0000259" key="8">
    <source>
        <dbReference type="PROSITE" id="PS50928"/>
    </source>
</evidence>
<keyword evidence="5 7" id="KW-1133">Transmembrane helix</keyword>
<dbReference type="Proteomes" id="UP000029995">
    <property type="component" value="Unassembled WGS sequence"/>
</dbReference>
<organism evidence="9 10">
    <name type="scientific">Inquilinus limosus MP06</name>
    <dbReference type="NCBI Taxonomy" id="1398085"/>
    <lineage>
        <taxon>Bacteria</taxon>
        <taxon>Pseudomonadati</taxon>
        <taxon>Pseudomonadota</taxon>
        <taxon>Alphaproteobacteria</taxon>
        <taxon>Rhodospirillales</taxon>
        <taxon>Rhodospirillaceae</taxon>
        <taxon>Inquilinus</taxon>
    </lineage>
</organism>
<accession>A0A0A0D7Z2</accession>
<evidence type="ECO:0000256" key="7">
    <source>
        <dbReference type="RuleBase" id="RU363032"/>
    </source>
</evidence>
<keyword evidence="3" id="KW-1003">Cell membrane</keyword>
<keyword evidence="4 7" id="KW-0812">Transmembrane</keyword>
<dbReference type="AlphaFoldDB" id="A0A0A0D7Z2"/>
<dbReference type="Gene3D" id="1.10.3720.10">
    <property type="entry name" value="MetI-like"/>
    <property type="match status" value="1"/>
</dbReference>
<dbReference type="InterPro" id="IPR035906">
    <property type="entry name" value="MetI-like_sf"/>
</dbReference>
<gene>
    <name evidence="9" type="ORF">P409_13065</name>
</gene>
<feature type="transmembrane region" description="Helical" evidence="7">
    <location>
        <begin position="171"/>
        <end position="196"/>
    </location>
</feature>
<reference evidence="9 10" key="1">
    <citation type="submission" date="2014-01" db="EMBL/GenBank/DDBJ databases">
        <title>Genome sequence determination for a cystic fibrosis isolate, Inquilinus limosus.</title>
        <authorList>
            <person name="Pino M."/>
            <person name="Di Conza J."/>
            <person name="Gutkind G."/>
        </authorList>
    </citation>
    <scope>NUCLEOTIDE SEQUENCE [LARGE SCALE GENOMIC DNA]</scope>
    <source>
        <strain evidence="9 10">MP06</strain>
    </source>
</reference>
<dbReference type="Pfam" id="PF00528">
    <property type="entry name" value="BPD_transp_1"/>
    <property type="match status" value="1"/>
</dbReference>
<feature type="transmembrane region" description="Helical" evidence="7">
    <location>
        <begin position="229"/>
        <end position="250"/>
    </location>
</feature>
<dbReference type="GO" id="GO:0055085">
    <property type="term" value="P:transmembrane transport"/>
    <property type="evidence" value="ECO:0007669"/>
    <property type="project" value="InterPro"/>
</dbReference>
<feature type="transmembrane region" description="Helical" evidence="7">
    <location>
        <begin position="85"/>
        <end position="111"/>
    </location>
</feature>
<dbReference type="GO" id="GO:0005886">
    <property type="term" value="C:plasma membrane"/>
    <property type="evidence" value="ECO:0007669"/>
    <property type="project" value="UniProtKB-SubCell"/>
</dbReference>
<feature type="domain" description="ABC transmembrane type-1" evidence="8">
    <location>
        <begin position="86"/>
        <end position="298"/>
    </location>
</feature>
<name>A0A0A0D7Z2_9PROT</name>
<dbReference type="PROSITE" id="PS50928">
    <property type="entry name" value="ABC_TM1"/>
    <property type="match status" value="1"/>
</dbReference>
<dbReference type="PANTHER" id="PTHR30193">
    <property type="entry name" value="ABC TRANSPORTER PERMEASE PROTEIN"/>
    <property type="match status" value="1"/>
</dbReference>
<evidence type="ECO:0000313" key="10">
    <source>
        <dbReference type="Proteomes" id="UP000029995"/>
    </source>
</evidence>
<keyword evidence="6 7" id="KW-0472">Membrane</keyword>
<sequence>MVTATAAGRSIERTRRLGGARVGPDWRNIGFVLPFLIVYLLLLVWPLFDGIWISLQKFDMFDGTGAYAGLANYKRLFADRIFLGAVWNTALFVLMTVPAFVVVGLVLALALNRPTRMAAALRATFFATSVLSVTIVTIVWKMMYLPDRGLLTNVLGVFGQAPIPILSDPSLALPGIAIATVWWGIGLPMMLFLAALQQIPRELYEAAALDSAGRWRSFRHITLPSIRRTVVLVAVIEIVYQFQLFGQSYLLTRGGPNNASRPIVQFIYEQGFRNWDLGYAAAASEVLFGLMLIAAMAQYLLTRRRAEA</sequence>
<dbReference type="EMBL" id="JANX01000136">
    <property type="protein sequence ID" value="KGM33933.1"/>
    <property type="molecule type" value="Genomic_DNA"/>
</dbReference>
<comment type="caution">
    <text evidence="9">The sequence shown here is derived from an EMBL/GenBank/DDBJ whole genome shotgun (WGS) entry which is preliminary data.</text>
</comment>
<evidence type="ECO:0000256" key="6">
    <source>
        <dbReference type="ARBA" id="ARBA00023136"/>
    </source>
</evidence>
<comment type="similarity">
    <text evidence="7">Belongs to the binding-protein-dependent transport system permease family.</text>
</comment>
<evidence type="ECO:0000256" key="3">
    <source>
        <dbReference type="ARBA" id="ARBA00022475"/>
    </source>
</evidence>
<feature type="transmembrane region" description="Helical" evidence="7">
    <location>
        <begin position="277"/>
        <end position="301"/>
    </location>
</feature>
<feature type="transmembrane region" description="Helical" evidence="7">
    <location>
        <begin position="123"/>
        <end position="143"/>
    </location>
</feature>
<dbReference type="PANTHER" id="PTHR30193:SF37">
    <property type="entry name" value="INNER MEMBRANE ABC TRANSPORTER PERMEASE PROTEIN YCJO"/>
    <property type="match status" value="1"/>
</dbReference>
<dbReference type="InterPro" id="IPR051393">
    <property type="entry name" value="ABC_transporter_permease"/>
</dbReference>
<dbReference type="OrthoDB" id="9773727at2"/>
<evidence type="ECO:0000256" key="5">
    <source>
        <dbReference type="ARBA" id="ARBA00022989"/>
    </source>
</evidence>
<dbReference type="SUPFAM" id="SSF161098">
    <property type="entry name" value="MetI-like"/>
    <property type="match status" value="1"/>
</dbReference>
<feature type="transmembrane region" description="Helical" evidence="7">
    <location>
        <begin position="29"/>
        <end position="48"/>
    </location>
</feature>
<comment type="subcellular location">
    <subcellularLocation>
        <location evidence="1 7">Cell membrane</location>
        <topology evidence="1 7">Multi-pass membrane protein</topology>
    </subcellularLocation>
</comment>